<name>G8BP77_TETPH</name>
<dbReference type="Pfam" id="PF00153">
    <property type="entry name" value="Mito_carr"/>
    <property type="match status" value="4"/>
</dbReference>
<evidence type="ECO:0008006" key="14">
    <source>
        <dbReference type="Google" id="ProtNLM"/>
    </source>
</evidence>
<keyword evidence="3 11" id="KW-0813">Transport</keyword>
<evidence type="ECO:0000256" key="8">
    <source>
        <dbReference type="ARBA" id="ARBA00023128"/>
    </source>
</evidence>
<evidence type="ECO:0000256" key="11">
    <source>
        <dbReference type="RuleBase" id="RU000488"/>
    </source>
</evidence>
<dbReference type="SUPFAM" id="SSF103506">
    <property type="entry name" value="Mitochondrial carrier"/>
    <property type="match status" value="1"/>
</dbReference>
<evidence type="ECO:0000256" key="10">
    <source>
        <dbReference type="PROSITE-ProRule" id="PRU00282"/>
    </source>
</evidence>
<dbReference type="PRINTS" id="PR00926">
    <property type="entry name" value="MITOCARRIER"/>
</dbReference>
<dbReference type="RefSeq" id="XP_003684242.1">
    <property type="nucleotide sequence ID" value="XM_003684194.1"/>
</dbReference>
<comment type="similarity">
    <text evidence="2 11">Belongs to the mitochondrial carrier (TC 2.A.29) family.</text>
</comment>
<dbReference type="InterPro" id="IPR049563">
    <property type="entry name" value="TXTP-like"/>
</dbReference>
<dbReference type="InterPro" id="IPR002067">
    <property type="entry name" value="MCP"/>
</dbReference>
<evidence type="ECO:0000256" key="7">
    <source>
        <dbReference type="ARBA" id="ARBA00022989"/>
    </source>
</evidence>
<sequence>MSQKKNVSSPAINLVAGGTAGLFEALCCHPLDTIKVRMQIHKKISLGNIKNPGFLKTGSNIYRNEGFIALYKGLGAVVIGIIPKMAIRFSSYEQYRSLLTDKSTGKLSTGNTFIAGVGAGITEAVIVVNPMEVVKIRLQAQHLAAPVKQMAQTVASPVTLAATSEGIVQTSAATTATAGAATSAATTTAATNAAPRYKNAIHAAYTIVKEEGAGTLYRGVSLTAARQATNQGANFTVYSKLKEYLTKKQNTEVLPSWQTSSIGLVSGAIGPFSNAPLDTIKTRLQKDKSVSKIKTSSWKKIYDIGVQLVKEEGVAALYKGITPRVMRVAPGQAVTFTVYEFVRKRLEDSGVLTSKPKQMKNI</sequence>
<keyword evidence="6" id="KW-0999">Mitochondrion inner membrane</keyword>
<dbReference type="GO" id="GO:0005469">
    <property type="term" value="F:succinate:fumarate antiporter activity"/>
    <property type="evidence" value="ECO:0007669"/>
    <property type="project" value="EnsemblFungi"/>
</dbReference>
<reference evidence="12 13" key="1">
    <citation type="journal article" date="2011" name="Proc. Natl. Acad. Sci. U.S.A.">
        <title>Evolutionary erosion of yeast sex chromosomes by mating-type switching accidents.</title>
        <authorList>
            <person name="Gordon J.L."/>
            <person name="Armisen D."/>
            <person name="Proux-Wera E."/>
            <person name="Oheigeartaigh S.S."/>
            <person name="Byrne K.P."/>
            <person name="Wolfe K.H."/>
        </authorList>
    </citation>
    <scope>NUCLEOTIDE SEQUENCE [LARGE SCALE GENOMIC DNA]</scope>
    <source>
        <strain evidence="13">ATCC 24235 / CBS 4417 / NBRC 1672 / NRRL Y-8282 / UCD 70-5</strain>
    </source>
</reference>
<dbReference type="OrthoDB" id="204711at2759"/>
<dbReference type="OMA" id="KDWYKGG"/>
<evidence type="ECO:0000256" key="5">
    <source>
        <dbReference type="ARBA" id="ARBA00022737"/>
    </source>
</evidence>
<evidence type="ECO:0000256" key="3">
    <source>
        <dbReference type="ARBA" id="ARBA00022448"/>
    </source>
</evidence>
<dbReference type="InterPro" id="IPR023395">
    <property type="entry name" value="MCP_dom_sf"/>
</dbReference>
<feature type="repeat" description="Solcar" evidence="10">
    <location>
        <begin position="110"/>
        <end position="244"/>
    </location>
</feature>
<dbReference type="EMBL" id="HE612857">
    <property type="protein sequence ID" value="CCE61808.1"/>
    <property type="molecule type" value="Genomic_DNA"/>
</dbReference>
<dbReference type="GO" id="GO:0005743">
    <property type="term" value="C:mitochondrial inner membrane"/>
    <property type="evidence" value="ECO:0007669"/>
    <property type="project" value="UniProtKB-SubCell"/>
</dbReference>
<dbReference type="eggNOG" id="KOG0756">
    <property type="taxonomic scope" value="Eukaryota"/>
</dbReference>
<dbReference type="PANTHER" id="PTHR45788">
    <property type="entry name" value="SUCCINATE/FUMARATE MITOCHONDRIAL TRANSPORTER-RELATED"/>
    <property type="match status" value="1"/>
</dbReference>
<dbReference type="PANTHER" id="PTHR45788:SF2">
    <property type="entry name" value="SUCCINATE_FUMARATE MITOCHONDRIAL TRANSPORTER"/>
    <property type="match status" value="1"/>
</dbReference>
<dbReference type="PROSITE" id="PS50920">
    <property type="entry name" value="SOLCAR"/>
    <property type="match status" value="3"/>
</dbReference>
<keyword evidence="9 10" id="KW-0472">Membrane</keyword>
<dbReference type="STRING" id="1071381.G8BP77"/>
<dbReference type="Gene3D" id="1.50.40.10">
    <property type="entry name" value="Mitochondrial carrier domain"/>
    <property type="match status" value="1"/>
</dbReference>
<evidence type="ECO:0000256" key="1">
    <source>
        <dbReference type="ARBA" id="ARBA00004448"/>
    </source>
</evidence>
<keyword evidence="7" id="KW-1133">Transmembrane helix</keyword>
<evidence type="ECO:0000256" key="6">
    <source>
        <dbReference type="ARBA" id="ARBA00022792"/>
    </source>
</evidence>
<accession>G8BP77</accession>
<dbReference type="InterPro" id="IPR018108">
    <property type="entry name" value="MCP_transmembrane"/>
</dbReference>
<organism evidence="12 13">
    <name type="scientific">Tetrapisispora phaffii (strain ATCC 24235 / CBS 4417 / NBRC 1672 / NRRL Y-8282 / UCD 70-5)</name>
    <name type="common">Yeast</name>
    <name type="synonym">Fabospora phaffii</name>
    <dbReference type="NCBI Taxonomy" id="1071381"/>
    <lineage>
        <taxon>Eukaryota</taxon>
        <taxon>Fungi</taxon>
        <taxon>Dikarya</taxon>
        <taxon>Ascomycota</taxon>
        <taxon>Saccharomycotina</taxon>
        <taxon>Saccharomycetes</taxon>
        <taxon>Saccharomycetales</taxon>
        <taxon>Saccharomycetaceae</taxon>
        <taxon>Tetrapisispora</taxon>
    </lineage>
</organism>
<gene>
    <name evidence="12" type="primary">TPHA0B01350</name>
    <name evidence="12" type="ordered locus">TPHA_0B01350</name>
</gene>
<evidence type="ECO:0000313" key="12">
    <source>
        <dbReference type="EMBL" id="CCE61808.1"/>
    </source>
</evidence>
<feature type="repeat" description="Solcar" evidence="10">
    <location>
        <begin position="254"/>
        <end position="345"/>
    </location>
</feature>
<proteinExistence type="inferred from homology"/>
<evidence type="ECO:0000313" key="13">
    <source>
        <dbReference type="Proteomes" id="UP000005666"/>
    </source>
</evidence>
<feature type="repeat" description="Solcar" evidence="10">
    <location>
        <begin position="8"/>
        <end position="98"/>
    </location>
</feature>
<dbReference type="AlphaFoldDB" id="G8BP77"/>
<evidence type="ECO:0000256" key="4">
    <source>
        <dbReference type="ARBA" id="ARBA00022692"/>
    </source>
</evidence>
<evidence type="ECO:0000256" key="9">
    <source>
        <dbReference type="ARBA" id="ARBA00023136"/>
    </source>
</evidence>
<keyword evidence="4 10" id="KW-0812">Transmembrane</keyword>
<dbReference type="KEGG" id="tpf:TPHA_0B01350"/>
<keyword evidence="5" id="KW-0677">Repeat</keyword>
<keyword evidence="8" id="KW-0496">Mitochondrion</keyword>
<evidence type="ECO:0000256" key="2">
    <source>
        <dbReference type="ARBA" id="ARBA00006375"/>
    </source>
</evidence>
<dbReference type="GeneID" id="11535086"/>
<dbReference type="HOGENOM" id="CLU_015166_5_0_1"/>
<keyword evidence="13" id="KW-1185">Reference proteome</keyword>
<comment type="subcellular location">
    <subcellularLocation>
        <location evidence="1">Mitochondrion inner membrane</location>
        <topology evidence="1">Multi-pass membrane protein</topology>
    </subcellularLocation>
</comment>
<dbReference type="Proteomes" id="UP000005666">
    <property type="component" value="Chromosome 2"/>
</dbReference>
<protein>
    <recommendedName>
        <fullName evidence="14">Mitochondrial succinate-fumarate transporter</fullName>
    </recommendedName>
</protein>